<dbReference type="Pfam" id="PF13155">
    <property type="entry name" value="Toprim_2"/>
    <property type="match status" value="1"/>
</dbReference>
<accession>A0A926FFX0</accession>
<evidence type="ECO:0000313" key="4">
    <source>
        <dbReference type="Proteomes" id="UP000647416"/>
    </source>
</evidence>
<organism evidence="3 4">
    <name type="scientific">Qingrenia yutianensis</name>
    <dbReference type="NCBI Taxonomy" id="2763676"/>
    <lineage>
        <taxon>Bacteria</taxon>
        <taxon>Bacillati</taxon>
        <taxon>Bacillota</taxon>
        <taxon>Clostridia</taxon>
        <taxon>Eubacteriales</taxon>
        <taxon>Oscillospiraceae</taxon>
        <taxon>Qingrenia</taxon>
    </lineage>
</organism>
<dbReference type="InterPro" id="IPR025054">
    <property type="entry name" value="DUF3991"/>
</dbReference>
<feature type="domain" description="DUF3991" evidence="1">
    <location>
        <begin position="118"/>
        <end position="192"/>
    </location>
</feature>
<dbReference type="Gene3D" id="3.40.1360.10">
    <property type="match status" value="1"/>
</dbReference>
<dbReference type="SUPFAM" id="SSF57783">
    <property type="entry name" value="Zinc beta-ribbon"/>
    <property type="match status" value="1"/>
</dbReference>
<evidence type="ECO:0000259" key="1">
    <source>
        <dbReference type="Pfam" id="PF13154"/>
    </source>
</evidence>
<dbReference type="SUPFAM" id="SSF56731">
    <property type="entry name" value="DNA primase core"/>
    <property type="match status" value="1"/>
</dbReference>
<gene>
    <name evidence="2" type="ORF">H8706_11665</name>
    <name evidence="3" type="ORF">H8706_11690</name>
</gene>
<dbReference type="RefSeq" id="WP_262432784.1">
    <property type="nucleotide sequence ID" value="NZ_JACRTE010000040.1"/>
</dbReference>
<evidence type="ECO:0000313" key="3">
    <source>
        <dbReference type="EMBL" id="MBC8597519.1"/>
    </source>
</evidence>
<dbReference type="EMBL" id="JACRTE010000040">
    <property type="protein sequence ID" value="MBC8597514.1"/>
    <property type="molecule type" value="Genomic_DNA"/>
</dbReference>
<evidence type="ECO:0000313" key="2">
    <source>
        <dbReference type="EMBL" id="MBC8597514.1"/>
    </source>
</evidence>
<protein>
    <submittedName>
        <fullName evidence="3">Toprim domain-containing protein</fullName>
    </submittedName>
</protein>
<comment type="caution">
    <text evidence="3">The sequence shown here is derived from an EMBL/GenBank/DDBJ whole genome shotgun (WGS) entry which is preliminary data.</text>
</comment>
<dbReference type="EMBL" id="JACRTE010000040">
    <property type="protein sequence ID" value="MBC8597519.1"/>
    <property type="molecule type" value="Genomic_DNA"/>
</dbReference>
<reference evidence="3" key="1">
    <citation type="submission" date="2020-08" db="EMBL/GenBank/DDBJ databases">
        <title>Genome public.</title>
        <authorList>
            <person name="Liu C."/>
            <person name="Sun Q."/>
        </authorList>
    </citation>
    <scope>NUCLEOTIDE SEQUENCE</scope>
    <source>
        <strain evidence="3">NSJ-50</strain>
    </source>
</reference>
<dbReference type="AlphaFoldDB" id="A0A926FFX0"/>
<proteinExistence type="predicted"/>
<dbReference type="Pfam" id="PF13154">
    <property type="entry name" value="DUF3991"/>
    <property type="match status" value="1"/>
</dbReference>
<sequence length="301" mass="35225">MKKKRFSDEQLQRASGIDIVAMLQGQGEKLKKQGRVYRWQRYDSTVIDRNRWYRHSREIGGGPIQFMQHFYGMDFVDAVKYLLDGEEGAELVQASRTPEPKLPFTPPKLSKNMHRTFAYLIKTRKIDADIVQHFVNEKKILETEEYHNTAFCGYDEKGEMKQMHLRSTLPGNRFFMDIDGSNKQYYFRHIGTNSDVYVFEAPIDMLSYITMNKENWQESSYVCLGGVAIDALKNILSTNEQISKVYMCVDRDDAGDKTVKRIGDELNEMGYEWERIFPENKDWNEDLTAGSEQTENFEMTM</sequence>
<keyword evidence="4" id="KW-1185">Reference proteome</keyword>
<name>A0A926FFX0_9FIRM</name>
<dbReference type="Proteomes" id="UP000647416">
    <property type="component" value="Unassembled WGS sequence"/>
</dbReference>